<accession>A0A382VJA2</accession>
<gene>
    <name evidence="1" type="ORF">METZ01_LOCUS399470</name>
</gene>
<reference evidence="1" key="1">
    <citation type="submission" date="2018-05" db="EMBL/GenBank/DDBJ databases">
        <authorList>
            <person name="Lanie J.A."/>
            <person name="Ng W.-L."/>
            <person name="Kazmierczak K.M."/>
            <person name="Andrzejewski T.M."/>
            <person name="Davidsen T.M."/>
            <person name="Wayne K.J."/>
            <person name="Tettelin H."/>
            <person name="Glass J.I."/>
            <person name="Rusch D."/>
            <person name="Podicherti R."/>
            <person name="Tsui H.-C.T."/>
            <person name="Winkler M.E."/>
        </authorList>
    </citation>
    <scope>NUCLEOTIDE SEQUENCE</scope>
</reference>
<dbReference type="InterPro" id="IPR011042">
    <property type="entry name" value="6-blade_b-propeller_TolB-like"/>
</dbReference>
<feature type="non-terminal residue" evidence="1">
    <location>
        <position position="284"/>
    </location>
</feature>
<organism evidence="1">
    <name type="scientific">marine metagenome</name>
    <dbReference type="NCBI Taxonomy" id="408172"/>
    <lineage>
        <taxon>unclassified sequences</taxon>
        <taxon>metagenomes</taxon>
        <taxon>ecological metagenomes</taxon>
    </lineage>
</organism>
<dbReference type="EMBL" id="UINC01152434">
    <property type="protein sequence ID" value="SVD46616.1"/>
    <property type="molecule type" value="Genomic_DNA"/>
</dbReference>
<dbReference type="AlphaFoldDB" id="A0A382VJA2"/>
<proteinExistence type="predicted"/>
<dbReference type="SUPFAM" id="SSF63829">
    <property type="entry name" value="Calcium-dependent phosphotriesterase"/>
    <property type="match status" value="1"/>
</dbReference>
<sequence length="284" mass="31122">WEGTIEKFGSVITVRNPNSGIWDDAPVPPLRFEPDGLFGGPETQIKGIAAAIVDANSNVYIYDNHRHELVGMDPEGTILWRAGQEGKGPGEFSAVRGAAYDGDKTIYLVNQEGTRLDAWETNGTLIGNIELAELGIGKTFMGGFLPPNRVALLADDVFSSATNAYIIVELGDEPRVTHNFRIGTDPLMPIPPGLVLQLSHYFVDDRILVGTWERYLLREYDDAGKLQRRVTRPVKYLRRPGFAARGTQFAAISFGGLGAPIVLPTGHWIVVASWPTNVDDSNAY</sequence>
<feature type="non-terminal residue" evidence="1">
    <location>
        <position position="1"/>
    </location>
</feature>
<dbReference type="Gene3D" id="2.120.10.30">
    <property type="entry name" value="TolB, C-terminal domain"/>
    <property type="match status" value="1"/>
</dbReference>
<protein>
    <submittedName>
        <fullName evidence="1">Uncharacterized protein</fullName>
    </submittedName>
</protein>
<name>A0A382VJA2_9ZZZZ</name>
<evidence type="ECO:0000313" key="1">
    <source>
        <dbReference type="EMBL" id="SVD46616.1"/>
    </source>
</evidence>